<dbReference type="GO" id="GO:0016757">
    <property type="term" value="F:glycosyltransferase activity"/>
    <property type="evidence" value="ECO:0007669"/>
    <property type="project" value="UniProtKB-KW"/>
</dbReference>
<name>R8B5Y6_9GAMM</name>
<organism evidence="5 6">
    <name type="scientific">Marinobacter lipolyticus SM19</name>
    <dbReference type="NCBI Taxonomy" id="1318628"/>
    <lineage>
        <taxon>Bacteria</taxon>
        <taxon>Pseudomonadati</taxon>
        <taxon>Pseudomonadota</taxon>
        <taxon>Gammaproteobacteria</taxon>
        <taxon>Pseudomonadales</taxon>
        <taxon>Marinobacteraceae</taxon>
        <taxon>Marinobacter</taxon>
    </lineage>
</organism>
<protein>
    <submittedName>
        <fullName evidence="5">Glycosyl transferase</fullName>
    </submittedName>
</protein>
<dbReference type="STRING" id="1318628.MARLIPOL_01305"/>
<keyword evidence="2" id="KW-0328">Glycosyltransferase</keyword>
<proteinExistence type="inferred from homology"/>
<dbReference type="PANTHER" id="PTHR43179">
    <property type="entry name" value="RHAMNOSYLTRANSFERASE WBBL"/>
    <property type="match status" value="1"/>
</dbReference>
<dbReference type="EMBL" id="ASAD01000003">
    <property type="protein sequence ID" value="EON93924.1"/>
    <property type="molecule type" value="Genomic_DNA"/>
</dbReference>
<dbReference type="PATRIC" id="fig|1318628.3.peg.256"/>
<dbReference type="PANTHER" id="PTHR43179:SF12">
    <property type="entry name" value="GALACTOFURANOSYLTRANSFERASE GLFT2"/>
    <property type="match status" value="1"/>
</dbReference>
<comment type="similarity">
    <text evidence="1">Belongs to the glycosyltransferase 2 family.</text>
</comment>
<evidence type="ECO:0000256" key="2">
    <source>
        <dbReference type="ARBA" id="ARBA00022676"/>
    </source>
</evidence>
<comment type="caution">
    <text evidence="5">The sequence shown here is derived from an EMBL/GenBank/DDBJ whole genome shotgun (WGS) entry which is preliminary data.</text>
</comment>
<keyword evidence="3 5" id="KW-0808">Transferase</keyword>
<dbReference type="Pfam" id="PF00535">
    <property type="entry name" value="Glycos_transf_2"/>
    <property type="match status" value="1"/>
</dbReference>
<evidence type="ECO:0000313" key="5">
    <source>
        <dbReference type="EMBL" id="EON93924.1"/>
    </source>
</evidence>
<keyword evidence="6" id="KW-1185">Reference proteome</keyword>
<reference evidence="5 6" key="1">
    <citation type="journal article" date="2013" name="Genome Announc.">
        <title>Draft Genome Sequence of the Moderately Halophilic Bacterium Marinobacter lipolyticus Strain SM19.</title>
        <authorList>
            <person name="Papke R.T."/>
            <person name="de la Haba R.R."/>
            <person name="Infante-Dominguez C."/>
            <person name="Perez D."/>
            <person name="Sanchez-Porro C."/>
            <person name="Lapierre P."/>
            <person name="Ventosa A."/>
        </authorList>
    </citation>
    <scope>NUCLEOTIDE SEQUENCE [LARGE SCALE GENOMIC DNA]</scope>
    <source>
        <strain evidence="5 6">SM19</strain>
    </source>
</reference>
<dbReference type="SUPFAM" id="SSF53448">
    <property type="entry name" value="Nucleotide-diphospho-sugar transferases"/>
    <property type="match status" value="1"/>
</dbReference>
<accession>R8B5Y6</accession>
<dbReference type="Gene3D" id="3.90.550.10">
    <property type="entry name" value="Spore Coat Polysaccharide Biosynthesis Protein SpsA, Chain A"/>
    <property type="match status" value="1"/>
</dbReference>
<evidence type="ECO:0000259" key="4">
    <source>
        <dbReference type="Pfam" id="PF00535"/>
    </source>
</evidence>
<gene>
    <name evidence="5" type="ORF">MARLIPOL_01305</name>
</gene>
<dbReference type="InterPro" id="IPR029044">
    <property type="entry name" value="Nucleotide-diphossugar_trans"/>
</dbReference>
<dbReference type="Proteomes" id="UP000016540">
    <property type="component" value="Unassembled WGS sequence"/>
</dbReference>
<dbReference type="InterPro" id="IPR001173">
    <property type="entry name" value="Glyco_trans_2-like"/>
</dbReference>
<dbReference type="HOGENOM" id="CLU_025996_19_6_6"/>
<evidence type="ECO:0000256" key="3">
    <source>
        <dbReference type="ARBA" id="ARBA00022679"/>
    </source>
</evidence>
<evidence type="ECO:0000313" key="6">
    <source>
        <dbReference type="Proteomes" id="UP000016540"/>
    </source>
</evidence>
<dbReference type="eggNOG" id="COG1215">
    <property type="taxonomic scope" value="Bacteria"/>
</dbReference>
<dbReference type="AlphaFoldDB" id="R8B5Y6"/>
<sequence>MDVIKSFLTSGNDVIYHLSEENEKIGSYAARNKGISQARGQIFAFTDADCIPEACWIENGVNSIYRDRASIIGGEVELRPFDQKRPTPAELFDLTYGFQQRTNIERKGFTVTANLFAKREVFEAVGTFDENLKSKGDYEWCTRAASHGFSIVYQPSCRVTHPARRNLSELVAKTRRIAGGQHDISAPEFQPVEGAHVEPLLVRLIQQVGFVLRNREISGIKRKACVIGIGLLLIIVKYVEKARLKLGRESRRS</sequence>
<evidence type="ECO:0000256" key="1">
    <source>
        <dbReference type="ARBA" id="ARBA00006739"/>
    </source>
</evidence>
<feature type="domain" description="Glycosyltransferase 2-like" evidence="4">
    <location>
        <begin position="3"/>
        <end position="124"/>
    </location>
</feature>